<dbReference type="InterPro" id="IPR013534">
    <property type="entry name" value="Starch_synth_cat_dom"/>
</dbReference>
<feature type="coiled-coil region" evidence="15">
    <location>
        <begin position="270"/>
        <end position="304"/>
    </location>
</feature>
<evidence type="ECO:0000313" key="19">
    <source>
        <dbReference type="Proteomes" id="UP001370490"/>
    </source>
</evidence>
<comment type="subcellular location">
    <subcellularLocation>
        <location evidence="3">Plastid</location>
        <location evidence="3">Amyloplast</location>
    </subcellularLocation>
    <subcellularLocation>
        <location evidence="2">Plastid</location>
        <location evidence="2">Chloroplast</location>
    </subcellularLocation>
</comment>
<keyword evidence="9" id="KW-0328">Glycosyltransferase</keyword>
<evidence type="ECO:0000256" key="5">
    <source>
        <dbReference type="ARBA" id="ARBA00010281"/>
    </source>
</evidence>
<dbReference type="PANTHER" id="PTHR46083:SF5">
    <property type="entry name" value="STARCH SYNTHASE 3, CHLOROPLASTIC_AMYLOPLASTIC"/>
    <property type="match status" value="1"/>
</dbReference>
<feature type="region of interest" description="Disordered" evidence="16">
    <location>
        <begin position="159"/>
        <end position="178"/>
    </location>
</feature>
<comment type="pathway">
    <text evidence="4">Glycan biosynthesis; starch biosynthesis.</text>
</comment>
<dbReference type="HAMAP" id="MF_00484">
    <property type="entry name" value="Glycogen_synth"/>
    <property type="match status" value="1"/>
</dbReference>
<dbReference type="AlphaFoldDB" id="A0AAN8UXJ1"/>
<evidence type="ECO:0000256" key="4">
    <source>
        <dbReference type="ARBA" id="ARBA00004727"/>
    </source>
</evidence>
<accession>A0AAN8UXJ1</accession>
<name>A0AAN8UXJ1_9MAGN</name>
<evidence type="ECO:0000256" key="11">
    <source>
        <dbReference type="ARBA" id="ARBA00022922"/>
    </source>
</evidence>
<protein>
    <recommendedName>
        <fullName evidence="6">starch synthase</fullName>
        <ecNumber evidence="6">2.4.1.21</ecNumber>
    </recommendedName>
    <alternativeName>
        <fullName evidence="14">Soluble starch synthase III</fullName>
    </alternativeName>
</protein>
<feature type="region of interest" description="Disordered" evidence="16">
    <location>
        <begin position="55"/>
        <end position="97"/>
    </location>
</feature>
<reference evidence="18 19" key="1">
    <citation type="submission" date="2023-12" db="EMBL/GenBank/DDBJ databases">
        <title>A high-quality genome assembly for Dillenia turbinata (Dilleniales).</title>
        <authorList>
            <person name="Chanderbali A."/>
        </authorList>
    </citation>
    <scope>NUCLEOTIDE SEQUENCE [LARGE SCALE GENOMIC DNA]</scope>
    <source>
        <strain evidence="18">LSX21</strain>
        <tissue evidence="18">Leaf</tissue>
    </source>
</reference>
<dbReference type="GO" id="GO:0009501">
    <property type="term" value="C:amyloplast"/>
    <property type="evidence" value="ECO:0007669"/>
    <property type="project" value="UniProtKB-SubCell"/>
</dbReference>
<evidence type="ECO:0000256" key="1">
    <source>
        <dbReference type="ARBA" id="ARBA00001478"/>
    </source>
</evidence>
<dbReference type="GO" id="GO:0019252">
    <property type="term" value="P:starch biosynthetic process"/>
    <property type="evidence" value="ECO:0007669"/>
    <property type="project" value="UniProtKB-KW"/>
</dbReference>
<evidence type="ECO:0000259" key="17">
    <source>
        <dbReference type="SMART" id="SM01066"/>
    </source>
</evidence>
<dbReference type="InterPro" id="IPR011835">
    <property type="entry name" value="GS/SS"/>
</dbReference>
<evidence type="ECO:0000256" key="6">
    <source>
        <dbReference type="ARBA" id="ARBA00012588"/>
    </source>
</evidence>
<keyword evidence="7" id="KW-0150">Chloroplast</keyword>
<dbReference type="GO" id="GO:0004373">
    <property type="term" value="F:alpha-1,4-glucan glucosyltransferase (UDP-glucose donor) activity"/>
    <property type="evidence" value="ECO:0007669"/>
    <property type="project" value="InterPro"/>
</dbReference>
<organism evidence="18 19">
    <name type="scientific">Dillenia turbinata</name>
    <dbReference type="NCBI Taxonomy" id="194707"/>
    <lineage>
        <taxon>Eukaryota</taxon>
        <taxon>Viridiplantae</taxon>
        <taxon>Streptophyta</taxon>
        <taxon>Embryophyta</taxon>
        <taxon>Tracheophyta</taxon>
        <taxon>Spermatophyta</taxon>
        <taxon>Magnoliopsida</taxon>
        <taxon>eudicotyledons</taxon>
        <taxon>Gunneridae</taxon>
        <taxon>Pentapetalae</taxon>
        <taxon>Dilleniales</taxon>
        <taxon>Dilleniaceae</taxon>
        <taxon>Dillenia</taxon>
    </lineage>
</organism>
<dbReference type="Proteomes" id="UP001370490">
    <property type="component" value="Unassembled WGS sequence"/>
</dbReference>
<keyword evidence="11" id="KW-0750">Starch biosynthesis</keyword>
<dbReference type="Pfam" id="PF08323">
    <property type="entry name" value="Glyco_transf_5"/>
    <property type="match status" value="1"/>
</dbReference>
<feature type="domain" description="Carbohydrate binding module family 25" evidence="17">
    <location>
        <begin position="659"/>
        <end position="748"/>
    </location>
</feature>
<keyword evidence="12" id="KW-0809">Transit peptide</keyword>
<feature type="region of interest" description="Disordered" evidence="16">
    <location>
        <begin position="115"/>
        <end position="154"/>
    </location>
</feature>
<sequence>MEMSLQVQRPFSCKTVITEKPQLKIKPFLGLLPLGAANQSSKNLLSFPVDFSRRRPRKVSIPKPKGPAPRGFVPKAPVGTSGQKRDHRNDEENDNSGATLFSEYVEVNQKVAESEMGNTTEQLEGLPSTSKQSAVGKTSEALENGTAGGFSEEVSRLQKNEVVAESEPESNIKDHTGGTIVEGNSIVDTVSDDTEDLVGGAESDVKDLAIGVEDDIRDLLGATIVEGYSMVDRIGGVAIEENNVADEEVTIGEVMEPASLDEAGTEASLEGDKEADARRLKLEIEAQERKVQERKQAIERLAKENFSKGNKLFYYPQVVKPDQEVEVFLNRSLSTLRNEPDVLNMGAFNDWRWKSFTLKLEKTQLNGDWWSCQVHVPKEAYKMDFVFFNGNNVYDNNDKKDFCIIVEGGMDAFAFDDFLLEEKRRELEELAREQAERERQAEEQRRLEAEKAATDADRAQARVEAGKQCDMMGQFMQKAVKSVDNVWFIEPSDFKGMDLVRIYYNKSSGPLAHANDLWIHGGHNNWKDGLSIAVKLKRSELKGDDWWYAEVEVPDRALVLDWVFADGPPQKAGLYDNNNYQDFHAIVPKSIPEELYWVEEEHQIFRRLQEERRLREEAIHAKAEKTARMKAEMKERTLKRFLLSQKHIVYTEPLDIKAGTTVKVFYNPANTVLNGKPEVWFRCSFNRWTHRNGPLPPQKMVPAENGSHLETTVKVPLDAYMMDFVFSEREDGGIFDNKNGMDYHIPVFGGILKEPPMHIVHIAVEMAPIAKVGGLGDVVTSLSRAVQDLNHHVDIILPKYDCLNVSHVKDLHYQRSYHWAGTEIKVWFGMVEGLSVYFLEPQNGYFWAGCIYGGRNDGERFGFFCHAALEFLLQSGFHPDILHCHDWSSAPVAWLFKEQYMHYGLSKARVVFTIHNLEFGANLIGKAMAYADKATTVSHTYSREVSGNPAIASHLYKFYGILNGIDPDIWDPYNDKFIPVPYTADNVVEGKRAAKEALQERLGLKKSESPLVGIITRLTHQKGIHLIKHAIWRTIERNGQVVLLGSAPDPRIQNDFVNLANQLHSQHGDRARLCLTYDEPLSHLIYAGSDFILVPSIFEPCGLTQLTAMRYGSIPVVRKTGGLYDTVFDVDHDKERAQAQGLEPNGFNFDGADAAGVDYALDRAISGWYDGREWFNSLCKRVMEQDWSWNRPALDYMELYHAARKQ</sequence>
<dbReference type="EC" id="2.4.1.21" evidence="6"/>
<evidence type="ECO:0000313" key="18">
    <source>
        <dbReference type="EMBL" id="KAK6917292.1"/>
    </source>
</evidence>
<dbReference type="PANTHER" id="PTHR46083">
    <property type="match status" value="1"/>
</dbReference>
<feature type="domain" description="Carbohydrate binding module family 25" evidence="17">
    <location>
        <begin position="322"/>
        <end position="407"/>
    </location>
</feature>
<dbReference type="Pfam" id="PF16760">
    <property type="entry name" value="CBM53"/>
    <property type="match status" value="3"/>
</dbReference>
<proteinExistence type="inferred from homology"/>
<keyword evidence="13" id="KW-0035">Amyloplast</keyword>
<dbReference type="EMBL" id="JBAMMX010000023">
    <property type="protein sequence ID" value="KAK6917292.1"/>
    <property type="molecule type" value="Genomic_DNA"/>
</dbReference>
<evidence type="ECO:0000256" key="15">
    <source>
        <dbReference type="SAM" id="Coils"/>
    </source>
</evidence>
<dbReference type="GO" id="GO:0010021">
    <property type="term" value="P:amylopectin biosynthetic process"/>
    <property type="evidence" value="ECO:0007669"/>
    <property type="project" value="UniProtKB-ARBA"/>
</dbReference>
<evidence type="ECO:0000256" key="10">
    <source>
        <dbReference type="ARBA" id="ARBA00022679"/>
    </source>
</evidence>
<dbReference type="InterPro" id="IPR005085">
    <property type="entry name" value="CBM25"/>
</dbReference>
<evidence type="ECO:0000256" key="8">
    <source>
        <dbReference type="ARBA" id="ARBA00022640"/>
    </source>
</evidence>
<evidence type="ECO:0000256" key="16">
    <source>
        <dbReference type="SAM" id="MobiDB-lite"/>
    </source>
</evidence>
<dbReference type="SUPFAM" id="SSF53756">
    <property type="entry name" value="UDP-Glycosyltransferase/glycogen phosphorylase"/>
    <property type="match status" value="1"/>
</dbReference>
<evidence type="ECO:0000256" key="2">
    <source>
        <dbReference type="ARBA" id="ARBA00004229"/>
    </source>
</evidence>
<comment type="similarity">
    <text evidence="5">Belongs to the glycosyltransferase 1 family. Bacterial/plant glycogen synthase subfamily.</text>
</comment>
<dbReference type="Gene3D" id="3.40.50.2000">
    <property type="entry name" value="Glycogen Phosphorylase B"/>
    <property type="match status" value="3"/>
</dbReference>
<dbReference type="CDD" id="cd03791">
    <property type="entry name" value="GT5_Glycogen_synthase_DULL1-like"/>
    <property type="match status" value="1"/>
</dbReference>
<dbReference type="GO" id="GO:0009011">
    <property type="term" value="F:alpha-1,4-glucan glucosyltransferase (ADP-glucose donor) activity"/>
    <property type="evidence" value="ECO:0007669"/>
    <property type="project" value="UniProtKB-EC"/>
</dbReference>
<keyword evidence="10" id="KW-0808">Transferase</keyword>
<dbReference type="GO" id="GO:2001070">
    <property type="term" value="F:starch binding"/>
    <property type="evidence" value="ECO:0007669"/>
    <property type="project" value="InterPro"/>
</dbReference>
<dbReference type="GO" id="GO:0009507">
    <property type="term" value="C:chloroplast"/>
    <property type="evidence" value="ECO:0007669"/>
    <property type="project" value="UniProtKB-SubCell"/>
</dbReference>
<evidence type="ECO:0000256" key="14">
    <source>
        <dbReference type="ARBA" id="ARBA00079503"/>
    </source>
</evidence>
<keyword evidence="8" id="KW-0934">Plastid</keyword>
<dbReference type="SMART" id="SM01066">
    <property type="entry name" value="CBM_25"/>
    <property type="match status" value="3"/>
</dbReference>
<comment type="catalytic activity">
    <reaction evidence="1">
        <text>[(1-&gt;4)-alpha-D-glucosyl](n) + ADP-alpha-D-glucose = [(1-&gt;4)-alpha-D-glucosyl](n+1) + ADP + H(+)</text>
        <dbReference type="Rhea" id="RHEA:18189"/>
        <dbReference type="Rhea" id="RHEA-COMP:9584"/>
        <dbReference type="Rhea" id="RHEA-COMP:9587"/>
        <dbReference type="ChEBI" id="CHEBI:15378"/>
        <dbReference type="ChEBI" id="CHEBI:15444"/>
        <dbReference type="ChEBI" id="CHEBI:57498"/>
        <dbReference type="ChEBI" id="CHEBI:456216"/>
        <dbReference type="EC" id="2.4.1.21"/>
    </reaction>
</comment>
<feature type="compositionally biased region" description="Polar residues" evidence="16">
    <location>
        <begin position="116"/>
        <end position="136"/>
    </location>
</feature>
<dbReference type="FunFam" id="3.40.50.2000:FF:000165">
    <property type="entry name" value="Starch synthase, chloroplastic/amyloplastic"/>
    <property type="match status" value="1"/>
</dbReference>
<evidence type="ECO:0000256" key="7">
    <source>
        <dbReference type="ARBA" id="ARBA00022528"/>
    </source>
</evidence>
<dbReference type="InterPro" id="IPR013783">
    <property type="entry name" value="Ig-like_fold"/>
</dbReference>
<evidence type="ECO:0000256" key="9">
    <source>
        <dbReference type="ARBA" id="ARBA00022676"/>
    </source>
</evidence>
<feature type="region of interest" description="Disordered" evidence="16">
    <location>
        <begin position="434"/>
        <end position="454"/>
    </location>
</feature>
<keyword evidence="15" id="KW-0175">Coiled coil</keyword>
<keyword evidence="19" id="KW-1185">Reference proteome</keyword>
<comment type="caution">
    <text evidence="18">The sequence shown here is derived from an EMBL/GenBank/DDBJ whole genome shotgun (WGS) entry which is preliminary data.</text>
</comment>
<evidence type="ECO:0000256" key="3">
    <source>
        <dbReference type="ARBA" id="ARBA00004602"/>
    </source>
</evidence>
<evidence type="ECO:0000256" key="12">
    <source>
        <dbReference type="ARBA" id="ARBA00022946"/>
    </source>
</evidence>
<feature type="domain" description="Carbohydrate binding module family 25" evidence="17">
    <location>
        <begin position="496"/>
        <end position="588"/>
    </location>
</feature>
<gene>
    <name evidence="18" type="ORF">RJ641_018043</name>
</gene>
<dbReference type="Gene3D" id="2.60.40.10">
    <property type="entry name" value="Immunoglobulins"/>
    <property type="match status" value="2"/>
</dbReference>
<evidence type="ECO:0000256" key="13">
    <source>
        <dbReference type="ARBA" id="ARBA00023234"/>
    </source>
</evidence>